<dbReference type="SMART" id="SM00116">
    <property type="entry name" value="CBS"/>
    <property type="match status" value="2"/>
</dbReference>
<comment type="similarity">
    <text evidence="1 4">Belongs to the SIS family. GutQ/KpsF subfamily.</text>
</comment>
<dbReference type="NCBIfam" id="TIGR00393">
    <property type="entry name" value="kpsF"/>
    <property type="match status" value="1"/>
</dbReference>
<keyword evidence="2" id="KW-0677">Repeat</keyword>
<dbReference type="InterPro" id="IPR050986">
    <property type="entry name" value="GutQ/KpsF_isomerases"/>
</dbReference>
<dbReference type="InterPro" id="IPR046342">
    <property type="entry name" value="CBS_dom_sf"/>
</dbReference>
<dbReference type="CDD" id="cd05014">
    <property type="entry name" value="SIS_Kpsf"/>
    <property type="match status" value="1"/>
</dbReference>
<dbReference type="EMBL" id="RZNH01000003">
    <property type="protein sequence ID" value="NOU58803.1"/>
    <property type="molecule type" value="Genomic_DNA"/>
</dbReference>
<dbReference type="InterPro" id="IPR046348">
    <property type="entry name" value="SIS_dom_sf"/>
</dbReference>
<evidence type="ECO:0000259" key="6">
    <source>
        <dbReference type="PROSITE" id="PS51371"/>
    </source>
</evidence>
<dbReference type="PROSITE" id="PS51464">
    <property type="entry name" value="SIS"/>
    <property type="match status" value="1"/>
</dbReference>
<dbReference type="Gene3D" id="3.40.50.10490">
    <property type="entry name" value="Glucose-6-phosphate isomerase like protein, domain 1"/>
    <property type="match status" value="1"/>
</dbReference>
<feature type="domain" description="CBS" evidence="6">
    <location>
        <begin position="285"/>
        <end position="336"/>
    </location>
</feature>
<comment type="caution">
    <text evidence="8">The sequence shown here is derived from an EMBL/GenBank/DDBJ whole genome shotgun (WGS) entry which is preliminary data.</text>
</comment>
<dbReference type="InterPro" id="IPR001347">
    <property type="entry name" value="SIS_dom"/>
</dbReference>
<reference evidence="8 9" key="1">
    <citation type="submission" date="2018-12" db="EMBL/GenBank/DDBJ databases">
        <title>Marinifilum JC070 sp. nov., a marine bacterium isolated from Yongle Blue Hole in the South China Sea.</title>
        <authorList>
            <person name="Fu T."/>
        </authorList>
    </citation>
    <scope>NUCLEOTIDE SEQUENCE [LARGE SCALE GENOMIC DNA]</scope>
    <source>
        <strain evidence="8 9">JC070</strain>
    </source>
</reference>
<dbReference type="PIRSF" id="PIRSF004692">
    <property type="entry name" value="KdsD_KpsF"/>
    <property type="match status" value="1"/>
</dbReference>
<dbReference type="PANTHER" id="PTHR42745:SF1">
    <property type="entry name" value="ARABINOSE 5-PHOSPHATE ISOMERASE KDSD"/>
    <property type="match status" value="1"/>
</dbReference>
<evidence type="ECO:0000259" key="7">
    <source>
        <dbReference type="PROSITE" id="PS51464"/>
    </source>
</evidence>
<dbReference type="CDD" id="cd04604">
    <property type="entry name" value="CBS_pair_SIS_assoc"/>
    <property type="match status" value="1"/>
</dbReference>
<dbReference type="Gene3D" id="3.10.580.10">
    <property type="entry name" value="CBS-domain"/>
    <property type="match status" value="1"/>
</dbReference>
<evidence type="ECO:0000256" key="2">
    <source>
        <dbReference type="ARBA" id="ARBA00022737"/>
    </source>
</evidence>
<dbReference type="Proteomes" id="UP000732105">
    <property type="component" value="Unassembled WGS sequence"/>
</dbReference>
<keyword evidence="9" id="KW-1185">Reference proteome</keyword>
<keyword evidence="8" id="KW-0413">Isomerase</keyword>
<dbReference type="SUPFAM" id="SSF53697">
    <property type="entry name" value="SIS domain"/>
    <property type="match status" value="1"/>
</dbReference>
<evidence type="ECO:0000313" key="9">
    <source>
        <dbReference type="Proteomes" id="UP000732105"/>
    </source>
</evidence>
<evidence type="ECO:0000256" key="3">
    <source>
        <dbReference type="ARBA" id="ARBA00023122"/>
    </source>
</evidence>
<dbReference type="Pfam" id="PF01380">
    <property type="entry name" value="SIS"/>
    <property type="match status" value="1"/>
</dbReference>
<sequence>MSLVSFVQTKNQATVKSTEDIKNIAIKTIEEEANSIYQLKNYIDEDFVKTVELILESNGRVVITGIGKSANIANKIVATLNSTGTPALFMHAADAIHGDLGMIRPNDTVICISKSGNTPEIKVLVPLIKNMGNKLVAMVSGLDSFLALNSDYVLKAKVEKEACPNNLAPTNSTTAQLVMGDALAVSLLECRQFTDRDFAKYHPGGALGKKLYLRVSDLVSSENPPKVALDEKIRPIILEISSKRMGSTAVVNENDELLGIITDGDLRRMLEKNEDVSHLTAKDIMTTTPKTTSSDVLAINAFQTMEKHNITGLAVVDEGKYIGMVHLHDILKEGIV</sequence>
<proteinExistence type="inferred from homology"/>
<organism evidence="8 9">
    <name type="scientific">Marinifilum caeruleilacunae</name>
    <dbReference type="NCBI Taxonomy" id="2499076"/>
    <lineage>
        <taxon>Bacteria</taxon>
        <taxon>Pseudomonadati</taxon>
        <taxon>Bacteroidota</taxon>
        <taxon>Bacteroidia</taxon>
        <taxon>Marinilabiliales</taxon>
        <taxon>Marinifilaceae</taxon>
    </lineage>
</organism>
<dbReference type="Pfam" id="PF00571">
    <property type="entry name" value="CBS"/>
    <property type="match status" value="2"/>
</dbReference>
<dbReference type="PANTHER" id="PTHR42745">
    <property type="match status" value="1"/>
</dbReference>
<dbReference type="InterPro" id="IPR035474">
    <property type="entry name" value="SIS_Kpsf"/>
</dbReference>
<name>A0ABX1WRV6_9BACT</name>
<keyword evidence="3 5" id="KW-0129">CBS domain</keyword>
<dbReference type="InterPro" id="IPR000644">
    <property type="entry name" value="CBS_dom"/>
</dbReference>
<evidence type="ECO:0000313" key="8">
    <source>
        <dbReference type="EMBL" id="NOU58803.1"/>
    </source>
</evidence>
<dbReference type="PROSITE" id="PS51371">
    <property type="entry name" value="CBS"/>
    <property type="match status" value="2"/>
</dbReference>
<evidence type="ECO:0000256" key="1">
    <source>
        <dbReference type="ARBA" id="ARBA00008165"/>
    </source>
</evidence>
<feature type="domain" description="CBS" evidence="6">
    <location>
        <begin position="219"/>
        <end position="276"/>
    </location>
</feature>
<protein>
    <submittedName>
        <fullName evidence="8">KpsF/GutQ family sugar-phosphate isomerase</fullName>
    </submittedName>
</protein>
<accession>A0ABX1WRV6</accession>
<gene>
    <name evidence="8" type="ORF">ELS83_03155</name>
</gene>
<dbReference type="GO" id="GO:0016853">
    <property type="term" value="F:isomerase activity"/>
    <property type="evidence" value="ECO:0007669"/>
    <property type="project" value="UniProtKB-KW"/>
</dbReference>
<evidence type="ECO:0000256" key="4">
    <source>
        <dbReference type="PIRNR" id="PIRNR004692"/>
    </source>
</evidence>
<evidence type="ECO:0000256" key="5">
    <source>
        <dbReference type="PROSITE-ProRule" id="PRU00703"/>
    </source>
</evidence>
<feature type="domain" description="SIS" evidence="7">
    <location>
        <begin position="50"/>
        <end position="193"/>
    </location>
</feature>
<dbReference type="InterPro" id="IPR004800">
    <property type="entry name" value="KdsD/KpsF-type"/>
</dbReference>